<keyword evidence="3" id="KW-1185">Reference proteome</keyword>
<evidence type="ECO:0000256" key="1">
    <source>
        <dbReference type="SAM" id="MobiDB-lite"/>
    </source>
</evidence>
<evidence type="ECO:0000313" key="2">
    <source>
        <dbReference type="EMBL" id="MDT0442332.1"/>
    </source>
</evidence>
<dbReference type="EMBL" id="JAVREV010000003">
    <property type="protein sequence ID" value="MDT0442332.1"/>
    <property type="molecule type" value="Genomic_DNA"/>
</dbReference>
<dbReference type="Proteomes" id="UP001183615">
    <property type="component" value="Unassembled WGS sequence"/>
</dbReference>
<name>A0ABU2S026_9ACTN</name>
<organism evidence="2 3">
    <name type="scientific">Streptomyces johnsoniae</name>
    <dbReference type="NCBI Taxonomy" id="3075532"/>
    <lineage>
        <taxon>Bacteria</taxon>
        <taxon>Bacillati</taxon>
        <taxon>Actinomycetota</taxon>
        <taxon>Actinomycetes</taxon>
        <taxon>Kitasatosporales</taxon>
        <taxon>Streptomycetaceae</taxon>
        <taxon>Streptomyces</taxon>
    </lineage>
</organism>
<sequence length="107" mass="11820">MTELTMKPGRDRVTFTVSDQDSETRVVLRVGDDRETLIRKLRHVLQVTSAPPPGLPSELELMKRIGLEQEEAAVTTGWAALAEAASKPELPPRLRGEYEELPPGESA</sequence>
<reference evidence="3" key="1">
    <citation type="submission" date="2023-07" db="EMBL/GenBank/DDBJ databases">
        <title>30 novel species of actinomycetes from the DSMZ collection.</title>
        <authorList>
            <person name="Nouioui I."/>
        </authorList>
    </citation>
    <scope>NUCLEOTIDE SEQUENCE [LARGE SCALE GENOMIC DNA]</scope>
    <source>
        <strain evidence="3">DSM 41886</strain>
    </source>
</reference>
<protein>
    <submittedName>
        <fullName evidence="2">Uncharacterized protein</fullName>
    </submittedName>
</protein>
<accession>A0ABU2S026</accession>
<dbReference type="RefSeq" id="WP_311616768.1">
    <property type="nucleotide sequence ID" value="NZ_JAVREV010000003.1"/>
</dbReference>
<feature type="region of interest" description="Disordered" evidence="1">
    <location>
        <begin position="85"/>
        <end position="107"/>
    </location>
</feature>
<comment type="caution">
    <text evidence="2">The sequence shown here is derived from an EMBL/GenBank/DDBJ whole genome shotgun (WGS) entry which is preliminary data.</text>
</comment>
<proteinExistence type="predicted"/>
<evidence type="ECO:0000313" key="3">
    <source>
        <dbReference type="Proteomes" id="UP001183615"/>
    </source>
</evidence>
<gene>
    <name evidence="2" type="ORF">RM779_06940</name>
</gene>